<sequence>MTGLAQRRGACPALSAPMQTGDGLLVRLNPVAAGLPTAALIGLCESAARHGNGIMEITQRGSIQIRGLTSESASLLADDVNALGISVRTGVPVETSPLAGIDPDETADPHPLAEAIRTAVESAGLPRRLGPKISVVVDGGGRIGMGALLADIRLTAVRREQETYWHLAVGGTADTARPVGLFAKADAVATTLETLEAIAALGREGRGRNIVAGHTPTPNPSPQGGGESHDSQAAPDGRNDGADLSPSPLLGGVARLPPLDSASPLGTVLLANATHALGIALPFGSMPAETLAALARAAADLGATEIRAAPGRMLLLLSLTAEAAATLQAKAAALDFVTDAADPRLFIAACPGAPACTSAHMGTRPLAGQIAQQDADLLDGSFTLHVSGCAKGCAHPGTAALTLVGGENGAGLVVNGTAKTLPAGYASRYDAARGIGRLAALVDTGRRPDETAAACLARLGAAAIATDFAEG</sequence>
<dbReference type="Pfam" id="PF03460">
    <property type="entry name" value="NIR_SIR_ferr"/>
    <property type="match status" value="1"/>
</dbReference>
<gene>
    <name evidence="10" type="primary">cobG</name>
    <name evidence="10" type="ORF">E6C48_01045</name>
</gene>
<dbReference type="GO" id="GO:0043818">
    <property type="term" value="F:precorrin-3B synthase activity"/>
    <property type="evidence" value="ECO:0007669"/>
    <property type="project" value="UniProtKB-EC"/>
</dbReference>
<keyword evidence="6" id="KW-0411">Iron-sulfur</keyword>
<evidence type="ECO:0000256" key="5">
    <source>
        <dbReference type="ARBA" id="ARBA00023004"/>
    </source>
</evidence>
<keyword evidence="4 10" id="KW-0560">Oxidoreductase</keyword>
<dbReference type="InterPro" id="IPR006067">
    <property type="entry name" value="NO2/SO3_Rdtase_4Fe4S_dom"/>
</dbReference>
<reference evidence="10 11" key="1">
    <citation type="submission" date="2019-04" db="EMBL/GenBank/DDBJ databases">
        <title>Mesorhizobium composti sp. nov., isolated from compost.</title>
        <authorList>
            <person name="Lin S.-Y."/>
            <person name="Hameed A."/>
            <person name="Hsieh Y.-T."/>
            <person name="Young C.-C."/>
        </authorList>
    </citation>
    <scope>NUCLEOTIDE SEQUENCE [LARGE SCALE GENOMIC DNA]</scope>
    <source>
        <strain evidence="10 11">CC-YTH430</strain>
    </source>
</reference>
<evidence type="ECO:0000256" key="4">
    <source>
        <dbReference type="ARBA" id="ARBA00023002"/>
    </source>
</evidence>
<dbReference type="RefSeq" id="WP_136353095.1">
    <property type="nucleotide sequence ID" value="NZ_SSNY01000001.1"/>
</dbReference>
<accession>A0ABY2QBK6</accession>
<dbReference type="InterPro" id="IPR012798">
    <property type="entry name" value="Cbl_synth_CobG-like"/>
</dbReference>
<evidence type="ECO:0000259" key="9">
    <source>
        <dbReference type="Pfam" id="PF03460"/>
    </source>
</evidence>
<dbReference type="SUPFAM" id="SSF55124">
    <property type="entry name" value="Nitrite/Sulfite reductase N-terminal domain-like"/>
    <property type="match status" value="2"/>
</dbReference>
<evidence type="ECO:0000256" key="1">
    <source>
        <dbReference type="ARBA" id="ARBA00022485"/>
    </source>
</evidence>
<dbReference type="Pfam" id="PF01077">
    <property type="entry name" value="NIR_SIR"/>
    <property type="match status" value="1"/>
</dbReference>
<evidence type="ECO:0000313" key="10">
    <source>
        <dbReference type="EMBL" id="THF59681.1"/>
    </source>
</evidence>
<keyword evidence="5" id="KW-0408">Iron</keyword>
<dbReference type="InterPro" id="IPR051329">
    <property type="entry name" value="NIR_SIR_4Fe-4S"/>
</dbReference>
<proteinExistence type="predicted"/>
<keyword evidence="11" id="KW-1185">Reference proteome</keyword>
<organism evidence="10 11">
    <name type="scientific">Ollibium composti</name>
    <dbReference type="NCBI Taxonomy" id="2675109"/>
    <lineage>
        <taxon>Bacteria</taxon>
        <taxon>Pseudomonadati</taxon>
        <taxon>Pseudomonadota</taxon>
        <taxon>Alphaproteobacteria</taxon>
        <taxon>Hyphomicrobiales</taxon>
        <taxon>Phyllobacteriaceae</taxon>
        <taxon>Ollibium</taxon>
    </lineage>
</organism>
<dbReference type="InterPro" id="IPR045854">
    <property type="entry name" value="NO2/SO3_Rdtase_4Fe4S_sf"/>
</dbReference>
<evidence type="ECO:0000256" key="3">
    <source>
        <dbReference type="ARBA" id="ARBA00022723"/>
    </source>
</evidence>
<dbReference type="EC" id="1.14.13.83" evidence="10"/>
<dbReference type="Gene3D" id="3.30.413.10">
    <property type="entry name" value="Sulfite Reductase Hemoprotein, domain 1"/>
    <property type="match status" value="2"/>
</dbReference>
<dbReference type="PANTHER" id="PTHR32439:SF9">
    <property type="entry name" value="BLR3264 PROTEIN"/>
    <property type="match status" value="1"/>
</dbReference>
<dbReference type="Proteomes" id="UP000306441">
    <property type="component" value="Unassembled WGS sequence"/>
</dbReference>
<dbReference type="NCBIfam" id="TIGR02435">
    <property type="entry name" value="CobG"/>
    <property type="match status" value="1"/>
</dbReference>
<evidence type="ECO:0000313" key="11">
    <source>
        <dbReference type="Proteomes" id="UP000306441"/>
    </source>
</evidence>
<evidence type="ECO:0000256" key="7">
    <source>
        <dbReference type="SAM" id="MobiDB-lite"/>
    </source>
</evidence>
<evidence type="ECO:0000259" key="8">
    <source>
        <dbReference type="Pfam" id="PF01077"/>
    </source>
</evidence>
<keyword evidence="1" id="KW-0004">4Fe-4S</keyword>
<comment type="caution">
    <text evidence="10">The sequence shown here is derived from an EMBL/GenBank/DDBJ whole genome shotgun (WGS) entry which is preliminary data.</text>
</comment>
<evidence type="ECO:0000256" key="2">
    <source>
        <dbReference type="ARBA" id="ARBA00022617"/>
    </source>
</evidence>
<dbReference type="InterPro" id="IPR036136">
    <property type="entry name" value="Nit/Sulf_reduc_fer-like_dom_sf"/>
</dbReference>
<dbReference type="SUPFAM" id="SSF56014">
    <property type="entry name" value="Nitrite and sulphite reductase 4Fe-4S domain-like"/>
    <property type="match status" value="2"/>
</dbReference>
<keyword evidence="2" id="KW-0349">Heme</keyword>
<dbReference type="PANTHER" id="PTHR32439">
    <property type="entry name" value="FERREDOXIN--NITRITE REDUCTASE, CHLOROPLASTIC"/>
    <property type="match status" value="1"/>
</dbReference>
<feature type="region of interest" description="Disordered" evidence="7">
    <location>
        <begin position="207"/>
        <end position="250"/>
    </location>
</feature>
<dbReference type="Gene3D" id="3.90.480.10">
    <property type="entry name" value="Sulfite Reductase Hemoprotein,Domain 2"/>
    <property type="match status" value="1"/>
</dbReference>
<name>A0ABY2QBK6_9HYPH</name>
<dbReference type="EMBL" id="SSNY01000001">
    <property type="protein sequence ID" value="THF59681.1"/>
    <property type="molecule type" value="Genomic_DNA"/>
</dbReference>
<dbReference type="InterPro" id="IPR005117">
    <property type="entry name" value="NiRdtase/SiRdtase_haem-b_fer"/>
</dbReference>
<evidence type="ECO:0000256" key="6">
    <source>
        <dbReference type="ARBA" id="ARBA00023014"/>
    </source>
</evidence>
<feature type="domain" description="Nitrite/Sulfite reductase ferredoxin-like" evidence="9">
    <location>
        <begin position="17"/>
        <end position="79"/>
    </location>
</feature>
<feature type="domain" description="Nitrite/sulphite reductase 4Fe-4S" evidence="8">
    <location>
        <begin position="93"/>
        <end position="198"/>
    </location>
</feature>
<keyword evidence="3" id="KW-0479">Metal-binding</keyword>
<protein>
    <submittedName>
        <fullName evidence="10">Precorrin-3B synthase</fullName>
        <ecNumber evidence="10">1.14.13.83</ecNumber>
    </submittedName>
</protein>